<evidence type="ECO:0000313" key="3">
    <source>
        <dbReference type="Proteomes" id="UP000316213"/>
    </source>
</evidence>
<gene>
    <name evidence="2" type="ORF">Pla100_32040</name>
</gene>
<proteinExistence type="predicted"/>
<name>A0A5C6AB54_9BACT</name>
<organism evidence="2 3">
    <name type="scientific">Neorhodopirellula pilleata</name>
    <dbReference type="NCBI Taxonomy" id="2714738"/>
    <lineage>
        <taxon>Bacteria</taxon>
        <taxon>Pseudomonadati</taxon>
        <taxon>Planctomycetota</taxon>
        <taxon>Planctomycetia</taxon>
        <taxon>Pirellulales</taxon>
        <taxon>Pirellulaceae</taxon>
        <taxon>Neorhodopirellula</taxon>
    </lineage>
</organism>
<comment type="caution">
    <text evidence="2">The sequence shown here is derived from an EMBL/GenBank/DDBJ whole genome shotgun (WGS) entry which is preliminary data.</text>
</comment>
<dbReference type="RefSeq" id="WP_146578619.1">
    <property type="nucleotide sequence ID" value="NZ_SJPM01000006.1"/>
</dbReference>
<keyword evidence="3" id="KW-1185">Reference proteome</keyword>
<dbReference type="Proteomes" id="UP000316213">
    <property type="component" value="Unassembled WGS sequence"/>
</dbReference>
<dbReference type="OrthoDB" id="292141at2"/>
<accession>A0A5C6AB54</accession>
<evidence type="ECO:0000313" key="2">
    <source>
        <dbReference type="EMBL" id="TWT95563.1"/>
    </source>
</evidence>
<feature type="region of interest" description="Disordered" evidence="1">
    <location>
        <begin position="338"/>
        <end position="359"/>
    </location>
</feature>
<sequence>MYRVKPAASGRKHRATRKRIWLAKILCVGATGLSVGATEDRSFATEPSPTISSRTEVRNNPFVLPSATSTNVDAGVRSAGGSILRTSDLQHSEMRLKSIGTAVGLVPIGRPRPAQTILEVSQPSESRIQVNPLANDSVDLIDQPVIGLVESTIETDLVSPSPIIAPPEKAEPIEFSMSDWDEPSLATMEVAIPEPIAAPEKAEELLEEEASVEVAPAGNESVEDELVGNEMIELVIPEPSNDPLQSLPLLPAPNPEWVASNSEPKTESKPAVVNQAVLNPFARYPDRRRAHVQVDPPPMISFEPEDDALASSKDAANPVTVVAAPIVPAQLATFEPASSGSEAIDSTPKPLKQQSERTVKSAAPVDPLVAEIHEIYPSSQITMTKIKGRLLVHGMCADREEATEIIRLIRSKHLIPVDDKMQIR</sequence>
<dbReference type="AlphaFoldDB" id="A0A5C6AB54"/>
<reference evidence="2 3" key="1">
    <citation type="submission" date="2019-02" db="EMBL/GenBank/DDBJ databases">
        <title>Deep-cultivation of Planctomycetes and their phenomic and genomic characterization uncovers novel biology.</title>
        <authorList>
            <person name="Wiegand S."/>
            <person name="Jogler M."/>
            <person name="Boedeker C."/>
            <person name="Pinto D."/>
            <person name="Vollmers J."/>
            <person name="Rivas-Marin E."/>
            <person name="Kohn T."/>
            <person name="Peeters S.H."/>
            <person name="Heuer A."/>
            <person name="Rast P."/>
            <person name="Oberbeckmann S."/>
            <person name="Bunk B."/>
            <person name="Jeske O."/>
            <person name="Meyerdierks A."/>
            <person name="Storesund J.E."/>
            <person name="Kallscheuer N."/>
            <person name="Luecker S."/>
            <person name="Lage O.M."/>
            <person name="Pohl T."/>
            <person name="Merkel B.J."/>
            <person name="Hornburger P."/>
            <person name="Mueller R.-W."/>
            <person name="Bruemmer F."/>
            <person name="Labrenz M."/>
            <person name="Spormann A.M."/>
            <person name="Op Den Camp H."/>
            <person name="Overmann J."/>
            <person name="Amann R."/>
            <person name="Jetten M.S.M."/>
            <person name="Mascher T."/>
            <person name="Medema M.H."/>
            <person name="Devos D.P."/>
            <person name="Kaster A.-K."/>
            <person name="Ovreas L."/>
            <person name="Rohde M."/>
            <person name="Galperin M.Y."/>
            <person name="Jogler C."/>
        </authorList>
    </citation>
    <scope>NUCLEOTIDE SEQUENCE [LARGE SCALE GENOMIC DNA]</scope>
    <source>
        <strain evidence="2 3">Pla100</strain>
    </source>
</reference>
<protein>
    <submittedName>
        <fullName evidence="2">Uncharacterized protein</fullName>
    </submittedName>
</protein>
<evidence type="ECO:0000256" key="1">
    <source>
        <dbReference type="SAM" id="MobiDB-lite"/>
    </source>
</evidence>
<dbReference type="EMBL" id="SJPM01000006">
    <property type="protein sequence ID" value="TWT95563.1"/>
    <property type="molecule type" value="Genomic_DNA"/>
</dbReference>